<protein>
    <submittedName>
        <fullName evidence="4">DNA-binding transcriptional regulator, MerR family</fullName>
    </submittedName>
</protein>
<dbReference type="EMBL" id="FOTJ01000001">
    <property type="protein sequence ID" value="SFL08243.1"/>
    <property type="molecule type" value="Genomic_DNA"/>
</dbReference>
<feature type="coiled-coil region" evidence="2">
    <location>
        <begin position="91"/>
        <end position="125"/>
    </location>
</feature>
<dbReference type="Proteomes" id="UP000181969">
    <property type="component" value="Unassembled WGS sequence"/>
</dbReference>
<dbReference type="PANTHER" id="PTHR30204:SF82">
    <property type="entry name" value="TRANSCRIPTIONAL REGULATOR, MERR FAMILY"/>
    <property type="match status" value="1"/>
</dbReference>
<evidence type="ECO:0000259" key="3">
    <source>
        <dbReference type="PROSITE" id="PS50937"/>
    </source>
</evidence>
<accession>A0A1I4ESS0</accession>
<name>A0A1I4ESS0_9LACT</name>
<dbReference type="InterPro" id="IPR009061">
    <property type="entry name" value="DNA-bd_dom_put_sf"/>
</dbReference>
<dbReference type="OrthoDB" id="9811174at2"/>
<dbReference type="InterPro" id="IPR000551">
    <property type="entry name" value="MerR-type_HTH_dom"/>
</dbReference>
<evidence type="ECO:0000256" key="1">
    <source>
        <dbReference type="ARBA" id="ARBA00023125"/>
    </source>
</evidence>
<feature type="domain" description="HTH merR-type" evidence="3">
    <location>
        <begin position="18"/>
        <end position="86"/>
    </location>
</feature>
<dbReference type="SMART" id="SM00422">
    <property type="entry name" value="HTH_MERR"/>
    <property type="match status" value="1"/>
</dbReference>
<dbReference type="GO" id="GO:0003677">
    <property type="term" value="F:DNA binding"/>
    <property type="evidence" value="ECO:0007669"/>
    <property type="project" value="UniProtKB-KW"/>
</dbReference>
<dbReference type="GO" id="GO:0003700">
    <property type="term" value="F:DNA-binding transcription factor activity"/>
    <property type="evidence" value="ECO:0007669"/>
    <property type="project" value="InterPro"/>
</dbReference>
<evidence type="ECO:0000313" key="5">
    <source>
        <dbReference type="Proteomes" id="UP000181969"/>
    </source>
</evidence>
<evidence type="ECO:0000313" key="4">
    <source>
        <dbReference type="EMBL" id="SFL08243.1"/>
    </source>
</evidence>
<dbReference type="Pfam" id="PF13411">
    <property type="entry name" value="MerR_1"/>
    <property type="match status" value="1"/>
</dbReference>
<dbReference type="CDD" id="cd01109">
    <property type="entry name" value="HTH_YyaN"/>
    <property type="match status" value="1"/>
</dbReference>
<organism evidence="4 5">
    <name type="scientific">Lactococcus garvieae</name>
    <dbReference type="NCBI Taxonomy" id="1363"/>
    <lineage>
        <taxon>Bacteria</taxon>
        <taxon>Bacillati</taxon>
        <taxon>Bacillota</taxon>
        <taxon>Bacilli</taxon>
        <taxon>Lactobacillales</taxon>
        <taxon>Streptococcaceae</taxon>
        <taxon>Lactococcus</taxon>
    </lineage>
</organism>
<reference evidence="4 5" key="1">
    <citation type="submission" date="2016-10" db="EMBL/GenBank/DDBJ databases">
        <authorList>
            <person name="de Groot N.N."/>
        </authorList>
    </citation>
    <scope>NUCLEOTIDE SEQUENCE [LARGE SCALE GENOMIC DNA]</scope>
    <source>
        <strain evidence="4 5">M79</strain>
    </source>
</reference>
<sequence length="162" mass="19362">MYDIIVQNTFPLKEVENMYTIGEVSKMFDIPISTLRYYDKEGLFPKIERKSGIRQFSEEEIEALRVFECLKKSGLKIRDIKKFIDWTELGNETLEERKKLFHNQKKQIEEEINHLNKTLDMLKFKCWYYDEALSTGDEQAVKRKIPEDLPQEIKDSYINSHS</sequence>
<dbReference type="AlphaFoldDB" id="A0A1I4ESS0"/>
<dbReference type="SUPFAM" id="SSF46955">
    <property type="entry name" value="Putative DNA-binding domain"/>
    <property type="match status" value="1"/>
</dbReference>
<keyword evidence="1 4" id="KW-0238">DNA-binding</keyword>
<gene>
    <name evidence="4" type="ORF">SAMN05216438_101148</name>
</gene>
<proteinExistence type="predicted"/>
<dbReference type="Gene3D" id="1.10.1660.10">
    <property type="match status" value="1"/>
</dbReference>
<dbReference type="PANTHER" id="PTHR30204">
    <property type="entry name" value="REDOX-CYCLING DRUG-SENSING TRANSCRIPTIONAL ACTIVATOR SOXR"/>
    <property type="match status" value="1"/>
</dbReference>
<keyword evidence="2" id="KW-0175">Coiled coil</keyword>
<dbReference type="PROSITE" id="PS50937">
    <property type="entry name" value="HTH_MERR_2"/>
    <property type="match status" value="1"/>
</dbReference>
<evidence type="ECO:0000256" key="2">
    <source>
        <dbReference type="SAM" id="Coils"/>
    </source>
</evidence>
<dbReference type="InterPro" id="IPR047057">
    <property type="entry name" value="MerR_fam"/>
</dbReference>